<dbReference type="InterPro" id="IPR027417">
    <property type="entry name" value="P-loop_NTPase"/>
</dbReference>
<dbReference type="InterPro" id="IPR040980">
    <property type="entry name" value="SWI2_SNF2"/>
</dbReference>
<evidence type="ECO:0000256" key="11">
    <source>
        <dbReference type="RuleBase" id="RU364115"/>
    </source>
</evidence>
<comment type="similarity">
    <text evidence="2 11">Belongs to the HsdR family.</text>
</comment>
<keyword evidence="9 11" id="KW-0067">ATP-binding</keyword>
<evidence type="ECO:0000256" key="10">
    <source>
        <dbReference type="ARBA" id="ARBA00023125"/>
    </source>
</evidence>
<evidence type="ECO:0000259" key="12">
    <source>
        <dbReference type="PROSITE" id="PS51192"/>
    </source>
</evidence>
<keyword evidence="14" id="KW-1185">Reference proteome</keyword>
<name>A0ABW1UJS4_9LACO</name>
<dbReference type="CDD" id="cd18800">
    <property type="entry name" value="SF2_C_EcoR124I-like"/>
    <property type="match status" value="1"/>
</dbReference>
<evidence type="ECO:0000256" key="9">
    <source>
        <dbReference type="ARBA" id="ARBA00022840"/>
    </source>
</evidence>
<dbReference type="EC" id="3.1.21.3" evidence="11"/>
<dbReference type="CDD" id="cd22332">
    <property type="entry name" value="HsdR_N"/>
    <property type="match status" value="1"/>
</dbReference>
<gene>
    <name evidence="13" type="ORF">ACFQH1_11865</name>
</gene>
<dbReference type="PANTHER" id="PTHR30195">
    <property type="entry name" value="TYPE I SITE-SPECIFIC DEOXYRIBONUCLEASE PROTEIN SUBUNIT M AND R"/>
    <property type="match status" value="1"/>
</dbReference>
<dbReference type="SMART" id="SM00487">
    <property type="entry name" value="DEXDc"/>
    <property type="match status" value="1"/>
</dbReference>
<evidence type="ECO:0000313" key="14">
    <source>
        <dbReference type="Proteomes" id="UP001596227"/>
    </source>
</evidence>
<reference evidence="14" key="1">
    <citation type="journal article" date="2019" name="Int. J. Syst. Evol. Microbiol.">
        <title>The Global Catalogue of Microorganisms (GCM) 10K type strain sequencing project: providing services to taxonomists for standard genome sequencing and annotation.</title>
        <authorList>
            <consortium name="The Broad Institute Genomics Platform"/>
            <consortium name="The Broad Institute Genome Sequencing Center for Infectious Disease"/>
            <person name="Wu L."/>
            <person name="Ma J."/>
        </authorList>
    </citation>
    <scope>NUCLEOTIDE SEQUENCE [LARGE SCALE GENOMIC DNA]</scope>
    <source>
        <strain evidence="14">CCM 8934</strain>
    </source>
</reference>
<dbReference type="Pfam" id="PF12008">
    <property type="entry name" value="EcoR124_C"/>
    <property type="match status" value="1"/>
</dbReference>
<dbReference type="NCBIfam" id="TIGR00348">
    <property type="entry name" value="hsdR"/>
    <property type="match status" value="1"/>
</dbReference>
<evidence type="ECO:0000256" key="6">
    <source>
        <dbReference type="ARBA" id="ARBA00022747"/>
    </source>
</evidence>
<evidence type="ECO:0000256" key="7">
    <source>
        <dbReference type="ARBA" id="ARBA00022759"/>
    </source>
</evidence>
<keyword evidence="7 13" id="KW-0255">Endonuclease</keyword>
<dbReference type="EMBL" id="JBHSSB010000031">
    <property type="protein sequence ID" value="MFC6295899.1"/>
    <property type="molecule type" value="Genomic_DNA"/>
</dbReference>
<comment type="subunit">
    <text evidence="3 11">The type I restriction/modification system is composed of three polypeptides R, M and S.</text>
</comment>
<dbReference type="SUPFAM" id="SSF52540">
    <property type="entry name" value="P-loop containing nucleoside triphosphate hydrolases"/>
    <property type="match status" value="1"/>
</dbReference>
<comment type="catalytic activity">
    <reaction evidence="1 11">
        <text>Endonucleolytic cleavage of DNA to give random double-stranded fragments with terminal 5'-phosphates, ATP is simultaneously hydrolyzed.</text>
        <dbReference type="EC" id="3.1.21.3"/>
    </reaction>
</comment>
<keyword evidence="6 11" id="KW-0680">Restriction system</keyword>
<evidence type="ECO:0000313" key="13">
    <source>
        <dbReference type="EMBL" id="MFC6295899.1"/>
    </source>
</evidence>
<keyword evidence="8 11" id="KW-0378">Hydrolase</keyword>
<dbReference type="PANTHER" id="PTHR30195:SF16">
    <property type="entry name" value="TYPE I RESTRICTION ENZYME ENDONUCLEASE SUBUNIT"/>
    <property type="match status" value="1"/>
</dbReference>
<protein>
    <recommendedName>
        <fullName evidence="11">Type I restriction enzyme endonuclease subunit</fullName>
        <shortName evidence="11">R protein</shortName>
        <ecNumber evidence="11">3.1.21.3</ecNumber>
    </recommendedName>
    <alternativeName>
        <fullName evidence="11">Type-1 restriction enzyme R protein</fullName>
    </alternativeName>
</protein>
<dbReference type="GO" id="GO:0009035">
    <property type="term" value="F:type I site-specific deoxyribonuclease activity"/>
    <property type="evidence" value="ECO:0007669"/>
    <property type="project" value="UniProtKB-EC"/>
</dbReference>
<dbReference type="RefSeq" id="WP_223876944.1">
    <property type="nucleotide sequence ID" value="NZ_BJDH01000006.1"/>
</dbReference>
<dbReference type="Pfam" id="PF04313">
    <property type="entry name" value="HSDR_N"/>
    <property type="match status" value="1"/>
</dbReference>
<dbReference type="Pfam" id="PF18766">
    <property type="entry name" value="SWI2_SNF2"/>
    <property type="match status" value="1"/>
</dbReference>
<evidence type="ECO:0000256" key="3">
    <source>
        <dbReference type="ARBA" id="ARBA00011296"/>
    </source>
</evidence>
<evidence type="ECO:0000256" key="8">
    <source>
        <dbReference type="ARBA" id="ARBA00022801"/>
    </source>
</evidence>
<dbReference type="InterPro" id="IPR007409">
    <property type="entry name" value="Restrct_endonuc_type1_HsdR_N"/>
</dbReference>
<dbReference type="InterPro" id="IPR022625">
    <property type="entry name" value="TypeI_RM_Rsu_C"/>
</dbReference>
<dbReference type="InterPro" id="IPR014001">
    <property type="entry name" value="Helicase_ATP-bd"/>
</dbReference>
<evidence type="ECO:0000256" key="2">
    <source>
        <dbReference type="ARBA" id="ARBA00008598"/>
    </source>
</evidence>
<organism evidence="13 14">
    <name type="scientific">Lactiplantibacillus daoliensis</name>
    <dbReference type="NCBI Taxonomy" id="2559916"/>
    <lineage>
        <taxon>Bacteria</taxon>
        <taxon>Bacillati</taxon>
        <taxon>Bacillota</taxon>
        <taxon>Bacilli</taxon>
        <taxon>Lactobacillales</taxon>
        <taxon>Lactobacillaceae</taxon>
        <taxon>Lactiplantibacillus</taxon>
    </lineage>
</organism>
<feature type="domain" description="Helicase ATP-binding" evidence="12">
    <location>
        <begin position="280"/>
        <end position="432"/>
    </location>
</feature>
<evidence type="ECO:0000256" key="5">
    <source>
        <dbReference type="ARBA" id="ARBA00022741"/>
    </source>
</evidence>
<dbReference type="Proteomes" id="UP001596227">
    <property type="component" value="Unassembled WGS sequence"/>
</dbReference>
<dbReference type="Gene3D" id="3.40.50.300">
    <property type="entry name" value="P-loop containing nucleotide triphosphate hydrolases"/>
    <property type="match status" value="2"/>
</dbReference>
<comment type="caution">
    <text evidence="13">The sequence shown here is derived from an EMBL/GenBank/DDBJ whole genome shotgun (WGS) entry which is preliminary data.</text>
</comment>
<dbReference type="InterPro" id="IPR004473">
    <property type="entry name" value="Restrct_endonuc_typeI_HsdR"/>
</dbReference>
<proteinExistence type="inferred from homology"/>
<dbReference type="Gene3D" id="3.90.1570.50">
    <property type="match status" value="1"/>
</dbReference>
<keyword evidence="10 11" id="KW-0238">DNA-binding</keyword>
<accession>A0ABW1UJS4</accession>
<dbReference type="Pfam" id="PF22679">
    <property type="entry name" value="T1R_D3-like"/>
    <property type="match status" value="1"/>
</dbReference>
<evidence type="ECO:0000256" key="1">
    <source>
        <dbReference type="ARBA" id="ARBA00000851"/>
    </source>
</evidence>
<sequence length="1034" mass="118792">MLEQELNFENDLIKYLTQIGGSKQWQYVPDIKNTDQLWQNFKIILEQHNQGKLDQPMSPTEFAQVKQQIENLETPYQAGKFLYGLNGVSQIEIDRDDGKHVFLTVFDQQYVGAGDTVYQVVNQIVRPAKQSGRKNRRFDTTLLINGLPIIQIEEKKASHDAKEALNQMSQYIAEEQYSDIFSTLQILIGMTPDNTLYMANTSIDKFNTDFAFHWQREDDNRPVLEWRDFANRMLSIPMAHQMATSYVILDGTKNKQMIKVMRPYQVYATKRIIEKIKQTNFNMDTQKLGYVWHTTGSGKTISSFKAAWLASRLPNVDKVIFLVDRIALTQQTADNYAAYDPDSDTENKGGVVADTANVNMLSRKIRQKGGGIIVTSIQKLDRLVQRESFKQPDKHIVFIVDEAHRSTSGEMLQRAKKGFPQSVWVGYTGTPSFTGITTQSIFGDLLHAYTIREAISDHNVLGFKVDFNTTLTDDTLRNIYLPEFYRYQHADWTADQIQYKIEHLSDEDRDDMVKSSVYDENEDHVKLVVDDIFSKWRNRSANYRYSALLTTHVGGGKPSTPMALKYYHEILRRNQTASHPLKVAVTFSQDTSNGDNMTESNKGLHDAMQTYAAEFGGVYGDDDVKSYTESVISRLNRTVDDGNYLDLVIVIDQLLTGFDAPYLNTLYVDRTLQGANLIQAYSRTNRIQDMQQKPYGRVINYRWPAQAEKLMKDALKVYADRNSAAVQTDLPGLDGDGDVIAPDFEQVEKQTAKIVEQLDEMTQGFETIPNTLDENQKIYQLIQQYNQKVALLKQDDNYDYEKPDELLKGIGISSDEEVRLTTTIANNVKDFIVARHPDIDYGDFDLQMEHVNEVQVDYAYLEQLIAELLNQSHDGEIEKVSKTFKKVNEAADQLPDRRASRQIKRFAKDVQEHHFDEKLVGQYPVVSGDVDQILDAHNEGSRRKAMLDFRQEWGLVDAEGVKTLMTKILDRHVTDNDDLNENNELNEIIKSGQQYYKTDAIKAEVKALPKIKYRNQLRSEFMKFANYINQEYKE</sequence>
<evidence type="ECO:0000256" key="4">
    <source>
        <dbReference type="ARBA" id="ARBA00022722"/>
    </source>
</evidence>
<keyword evidence="5 11" id="KW-0547">Nucleotide-binding</keyword>
<dbReference type="PROSITE" id="PS51192">
    <property type="entry name" value="HELICASE_ATP_BIND_1"/>
    <property type="match status" value="1"/>
</dbReference>
<dbReference type="InterPro" id="IPR051268">
    <property type="entry name" value="Type-I_R_enzyme_R_subunit"/>
</dbReference>
<comment type="function">
    <text evidence="11">Subunit R is required for both nuclease and ATPase activities, but not for modification.</text>
</comment>
<dbReference type="InterPro" id="IPR055180">
    <property type="entry name" value="HsdR_RecA-like_helicase_dom_2"/>
</dbReference>
<keyword evidence="4" id="KW-0540">Nuclease</keyword>